<feature type="region of interest" description="Disordered" evidence="7">
    <location>
        <begin position="452"/>
        <end position="476"/>
    </location>
</feature>
<reference evidence="9" key="1">
    <citation type="submission" date="2015-06" db="UniProtKB">
        <authorList>
            <consortium name="EnsemblPlants"/>
        </authorList>
    </citation>
    <scope>IDENTIFICATION</scope>
</reference>
<organism evidence="9">
    <name type="scientific">Aegilops tauschii</name>
    <name type="common">Tausch's goatgrass</name>
    <name type="synonym">Aegilops squarrosa</name>
    <dbReference type="NCBI Taxonomy" id="37682"/>
    <lineage>
        <taxon>Eukaryota</taxon>
        <taxon>Viridiplantae</taxon>
        <taxon>Streptophyta</taxon>
        <taxon>Embryophyta</taxon>
        <taxon>Tracheophyta</taxon>
        <taxon>Spermatophyta</taxon>
        <taxon>Magnoliopsida</taxon>
        <taxon>Liliopsida</taxon>
        <taxon>Poales</taxon>
        <taxon>Poaceae</taxon>
        <taxon>BOP clade</taxon>
        <taxon>Pooideae</taxon>
        <taxon>Triticodae</taxon>
        <taxon>Triticeae</taxon>
        <taxon>Triticinae</taxon>
        <taxon>Aegilops</taxon>
    </lineage>
</organism>
<evidence type="ECO:0000256" key="7">
    <source>
        <dbReference type="SAM" id="MobiDB-lite"/>
    </source>
</evidence>
<evidence type="ECO:0000256" key="2">
    <source>
        <dbReference type="ARBA" id="ARBA00022614"/>
    </source>
</evidence>
<dbReference type="PANTHER" id="PTHR36766">
    <property type="entry name" value="PLANT BROAD-SPECTRUM MILDEW RESISTANCE PROTEIN RPW8"/>
    <property type="match status" value="1"/>
</dbReference>
<dbReference type="GO" id="GO:0005524">
    <property type="term" value="F:ATP binding"/>
    <property type="evidence" value="ECO:0007669"/>
    <property type="project" value="UniProtKB-KW"/>
</dbReference>
<protein>
    <submittedName>
        <fullName evidence="9">Disease resistance protein RGA2</fullName>
    </submittedName>
</protein>
<dbReference type="InterPro" id="IPR036388">
    <property type="entry name" value="WH-like_DNA-bd_sf"/>
</dbReference>
<dbReference type="ExpressionAtlas" id="R7WAI2">
    <property type="expression patterns" value="baseline"/>
</dbReference>
<sequence>MPSGNSLHTRVCLEHAVLVGDSLYWILAGTTLFNLLEFDLKTESLAVIPLPADKSYDAGLNSPEGRFTVMRAEGGGLGLLSVSGFTAQLWKRKTDFDDVASWGMGRTVELDELLSMDSKDYLDIEGYAEDNNLVFLWTGRSLFTVKFEPLQCKKLFDTNNRRCYYPFETVYAAGNNMPLHCWIVMEVLYVMVMNWKKMEEPTMSAVIGIRFGVVQSQHLSLQSYLRSSSACLRRTYYVHCDRYQIPRSAMAAPVALELFEVNYLHVSSQQAKKLPLLLFTTFSCEDGTGIAGTRGLSKESCPVLFFNEMSFGPRMDTAIGATKWVLGKALAPVTDGLLESWAASVELDRNIDALKMELLYAHGMLENAQSRDIRGIALKELLRKLQQLAYGADDVLDELEYFRIQDALKGTYHATDMNAVGSVQGLRINVEHTARHVTNKLKCLPCLGDASRDGDQESDPGVHQESDPGVHQENDGKQGCLSGVRLCGRQSIGSSSLTPANKGVKKVDGKCMPKVIATARNAAHTFGKHFPCYSPISVHDDDPQPIISECARQRDCDIEIPELMFDRVQMSKTMMDMVEQLKEVCAKVSIILNLDLLGSSRTHTKEIAKNRSKTTSEIIEPELYGRDDQKKKIVDCIISREYCPNKLNVLPIFGPGGIGKTTFTQHICQEVNRYFQASIWICVSFDFSADRLAQEMAKKIDSVVGEKVNASADELIQQRLKAKRFLLVLDDVWTYQEDEWKKLIAPLKKVESEGNLIIVTTRIPKVAEMVKTTNGELKLERLDDADTMRFFETCIFGNKQQPWEEHPELSEIGHKVVDHLKGSPLATKTVGRLLRNQLTLDHWKRVLESKEWELQTSESDIMPALKLSYDFLPFHLKQLFVYCALFPEDYEFDSKELVQLWIGLGILQPYDQNKRTEDVGLDHLNELVNYGFFKKDKKKDGRYYYVIHDLLHELATKVSSYECVSISSSNIRSIHISSYIRHLSIIVDDKDVNDRISFDDYKKDLSALGKRLKVENLRTLMLFGQYHGSFAKTFCDLFRKAKALRTIFLSGASYSMKDILHNFSKTIHLRYLRIEPSHNTGHIDLPSMLFRFYHLEIINIEKCNVPVSIRHITNLVKLRNMPLVLSDIPEVGKLKLLSELRRFEVGKQTNGFELSQLAQLTELGGSLSIYNLEKVQEKGARGKEIRPIHRNHLRELTLEWDVQRSNTDPTREGNVLENLVPHSDLRDLCIRGHGGTSCPTWLGENLLVKNLESLHLADVSWKTFPPLGEFWWVDELRDECKCCISNPNFQKKCLEKKGFQNLKKLVFVKMPKLTKWAGNQTCGFFFHLEVLIIEDCPELKELPFSCSTCSQPAQEGANMTLFPRLREFTVVGCPNLRTMPPIPWTRTPCSIKIEQSGSNFQLRTYSEGMYIPGLHLSIVAADGTDSLFWNKLSFCYLSGLKEFSLFNCPPLPLHMIQMLTSLQHLTITGRSSIVLSPIRGESHVTYEVPVEELCISDSGASGKELTQLLSHLPKLTSLSIADCEKITELGVSNQQSGSQQQHTNEEEEIVAMAEGGLLLLPTQLQELKVYNCRELRIVPNSGSGGGNNEAAGGLQRLRSLRRVIADGCSNLLSSYSGSSSSCFPFPTSLETLELVNVEQVILDLTNLCNLEVLHLGHMEDLTKLSVSRSSKLHTLSIRVLAESICSLLSTSLTTLSFYLSKEVEPIRGEALVLLTSLQELYFISCHKLQFLPAGLHTLASIKQLYISGCPSLQSLPKDCLPRSLQKLEIRLCSMKALPKDGLPSSLQQLLIYGCSKLELLPTFSDGLPTSLGKLKIEDCPAIKSVPKDALPSSLHELCIMSCPEIKSLPEDGLPKSLRVLDVFSYGNSEQLKRQCRRILSSFRCSKFLLTNPRVCFSPFLFVNLLPWLNSLRIQAQSSDTQLPLRARIVSCILCMIWTLSWNYPLLYTCRISTSVIDLGYGNHQVLINIGKRCGPASSGGPGSPGVLISSAMLQNSAFKASWSLMKTWWCTC</sequence>
<dbReference type="InterPro" id="IPR056594">
    <property type="entry name" value="AT5G49610-like_b-prop"/>
</dbReference>
<dbReference type="SUPFAM" id="SSF52058">
    <property type="entry name" value="L domain-like"/>
    <property type="match status" value="2"/>
</dbReference>
<dbReference type="Gene3D" id="1.10.8.430">
    <property type="entry name" value="Helical domain of apoptotic protease-activating factors"/>
    <property type="match status" value="1"/>
</dbReference>
<dbReference type="GO" id="GO:0006952">
    <property type="term" value="P:defense response"/>
    <property type="evidence" value="ECO:0007669"/>
    <property type="project" value="UniProtKB-KW"/>
</dbReference>
<dbReference type="InterPro" id="IPR003593">
    <property type="entry name" value="AAA+_ATPase"/>
</dbReference>
<dbReference type="Gene3D" id="3.80.10.10">
    <property type="entry name" value="Ribonuclease Inhibitor"/>
    <property type="match status" value="3"/>
</dbReference>
<dbReference type="Gene3D" id="1.10.10.10">
    <property type="entry name" value="Winged helix-like DNA-binding domain superfamily/Winged helix DNA-binding domain"/>
    <property type="match status" value="1"/>
</dbReference>
<dbReference type="InterPro" id="IPR032675">
    <property type="entry name" value="LRR_dom_sf"/>
</dbReference>
<dbReference type="PANTHER" id="PTHR36766:SF70">
    <property type="entry name" value="DISEASE RESISTANCE PROTEIN RGA4"/>
    <property type="match status" value="1"/>
</dbReference>
<evidence type="ECO:0000259" key="8">
    <source>
        <dbReference type="SMART" id="SM00382"/>
    </source>
</evidence>
<dbReference type="GO" id="GO:0051707">
    <property type="term" value="P:response to other organism"/>
    <property type="evidence" value="ECO:0007669"/>
    <property type="project" value="UniProtKB-ARBA"/>
</dbReference>
<dbReference type="InterPro" id="IPR056789">
    <property type="entry name" value="LRR_R13L1-DRL21"/>
</dbReference>
<keyword evidence="5" id="KW-0611">Plant defense</keyword>
<evidence type="ECO:0000256" key="1">
    <source>
        <dbReference type="ARBA" id="ARBA00008894"/>
    </source>
</evidence>
<dbReference type="SMART" id="SM00382">
    <property type="entry name" value="AAA"/>
    <property type="match status" value="1"/>
</dbReference>
<keyword evidence="3" id="KW-0677">Repeat</keyword>
<dbReference type="Pfam" id="PF23635">
    <property type="entry name" value="Beta-prop_AT5G49610-like"/>
    <property type="match status" value="1"/>
</dbReference>
<dbReference type="InterPro" id="IPR041118">
    <property type="entry name" value="Rx_N"/>
</dbReference>
<dbReference type="InterPro" id="IPR027417">
    <property type="entry name" value="P-loop_NTPase"/>
</dbReference>
<accession>R7WAI2</accession>
<evidence type="ECO:0000256" key="5">
    <source>
        <dbReference type="ARBA" id="ARBA00022821"/>
    </source>
</evidence>
<keyword evidence="6" id="KW-0067">ATP-binding</keyword>
<dbReference type="Pfam" id="PF25019">
    <property type="entry name" value="LRR_R13L1-DRL21"/>
    <property type="match status" value="1"/>
</dbReference>
<name>R7WAI2_AEGTA</name>
<dbReference type="PRINTS" id="PR00364">
    <property type="entry name" value="DISEASERSIST"/>
</dbReference>
<feature type="domain" description="AAA+ ATPase" evidence="8">
    <location>
        <begin position="646"/>
        <end position="783"/>
    </location>
</feature>
<dbReference type="Pfam" id="PF18052">
    <property type="entry name" value="Rx_N"/>
    <property type="match status" value="1"/>
</dbReference>
<dbReference type="SUPFAM" id="SSF52047">
    <property type="entry name" value="RNI-like"/>
    <property type="match status" value="1"/>
</dbReference>
<dbReference type="EnsemblPlants" id="EMT19382">
    <property type="protein sequence ID" value="EMT19382"/>
    <property type="gene ID" value="F775_16243"/>
</dbReference>
<evidence type="ECO:0000256" key="6">
    <source>
        <dbReference type="ARBA" id="ARBA00022840"/>
    </source>
</evidence>
<dbReference type="Pfam" id="PF23559">
    <property type="entry name" value="WHD_DRP"/>
    <property type="match status" value="1"/>
</dbReference>
<dbReference type="Pfam" id="PF00931">
    <property type="entry name" value="NB-ARC"/>
    <property type="match status" value="1"/>
</dbReference>
<dbReference type="SUPFAM" id="SSF52540">
    <property type="entry name" value="P-loop containing nucleoside triphosphate hydrolases"/>
    <property type="match status" value="1"/>
</dbReference>
<evidence type="ECO:0000313" key="9">
    <source>
        <dbReference type="EnsemblPlants" id="EMT19382"/>
    </source>
</evidence>
<proteinExistence type="inferred from homology"/>
<dbReference type="Gene3D" id="3.40.50.300">
    <property type="entry name" value="P-loop containing nucleotide triphosphate hydrolases"/>
    <property type="match status" value="1"/>
</dbReference>
<evidence type="ECO:0000256" key="3">
    <source>
        <dbReference type="ARBA" id="ARBA00022737"/>
    </source>
</evidence>
<dbReference type="InterPro" id="IPR042197">
    <property type="entry name" value="Apaf_helical"/>
</dbReference>
<dbReference type="InterPro" id="IPR058922">
    <property type="entry name" value="WHD_DRP"/>
</dbReference>
<dbReference type="GO" id="GO:0043531">
    <property type="term" value="F:ADP binding"/>
    <property type="evidence" value="ECO:0007669"/>
    <property type="project" value="InterPro"/>
</dbReference>
<evidence type="ECO:0000256" key="4">
    <source>
        <dbReference type="ARBA" id="ARBA00022741"/>
    </source>
</evidence>
<keyword evidence="4" id="KW-0547">Nucleotide-binding</keyword>
<dbReference type="InterPro" id="IPR002182">
    <property type="entry name" value="NB-ARC"/>
</dbReference>
<keyword evidence="2" id="KW-0433">Leucine-rich repeat</keyword>
<comment type="similarity">
    <text evidence="1">Belongs to the disease resistance NB-LRR family.</text>
</comment>